<accession>A0ABN7Y181</accession>
<organism evidence="7 8">
    <name type="scientific">Cupriavidus respiraculi</name>
    <dbReference type="NCBI Taxonomy" id="195930"/>
    <lineage>
        <taxon>Bacteria</taxon>
        <taxon>Pseudomonadati</taxon>
        <taxon>Pseudomonadota</taxon>
        <taxon>Betaproteobacteria</taxon>
        <taxon>Burkholderiales</taxon>
        <taxon>Burkholderiaceae</taxon>
        <taxon>Cupriavidus</taxon>
    </lineage>
</organism>
<protein>
    <recommendedName>
        <fullName evidence="9">MipA/OmpV family protein</fullName>
    </recommendedName>
</protein>
<keyword evidence="4" id="KW-0472">Membrane</keyword>
<proteinExistence type="inferred from homology"/>
<evidence type="ECO:0000256" key="4">
    <source>
        <dbReference type="ARBA" id="ARBA00023136"/>
    </source>
</evidence>
<keyword evidence="5" id="KW-0998">Cell outer membrane</keyword>
<dbReference type="Pfam" id="PF06629">
    <property type="entry name" value="MipA"/>
    <property type="match status" value="1"/>
</dbReference>
<evidence type="ECO:0000256" key="2">
    <source>
        <dbReference type="ARBA" id="ARBA00005722"/>
    </source>
</evidence>
<evidence type="ECO:0008006" key="9">
    <source>
        <dbReference type="Google" id="ProtNLM"/>
    </source>
</evidence>
<feature type="chain" id="PRO_5045039771" description="MipA/OmpV family protein" evidence="6">
    <location>
        <begin position="25"/>
        <end position="254"/>
    </location>
</feature>
<dbReference type="InterPro" id="IPR010583">
    <property type="entry name" value="MipA"/>
</dbReference>
<evidence type="ECO:0000256" key="6">
    <source>
        <dbReference type="SAM" id="SignalP"/>
    </source>
</evidence>
<evidence type="ECO:0000313" key="7">
    <source>
        <dbReference type="EMBL" id="CAG9166057.1"/>
    </source>
</evidence>
<gene>
    <name evidence="7" type="ORF">LMG21510_00276</name>
</gene>
<evidence type="ECO:0000256" key="1">
    <source>
        <dbReference type="ARBA" id="ARBA00004442"/>
    </source>
</evidence>
<dbReference type="Proteomes" id="UP000721236">
    <property type="component" value="Unassembled WGS sequence"/>
</dbReference>
<dbReference type="PANTHER" id="PTHR38776:SF1">
    <property type="entry name" value="MLTA-INTERACTING PROTEIN-RELATED"/>
    <property type="match status" value="1"/>
</dbReference>
<keyword evidence="8" id="KW-1185">Reference proteome</keyword>
<comment type="subcellular location">
    <subcellularLocation>
        <location evidence="1">Cell outer membrane</location>
    </subcellularLocation>
</comment>
<dbReference type="PANTHER" id="PTHR38776">
    <property type="entry name" value="MLTA-INTERACTING PROTEIN-RELATED"/>
    <property type="match status" value="1"/>
</dbReference>
<dbReference type="RefSeq" id="WP_224039184.1">
    <property type="nucleotide sequence ID" value="NZ_CAJZAH010000001.1"/>
</dbReference>
<sequence length="254" mass="26772">MYLGILARAALAAAAFLAIHPAFAQSGNFVGLGVGAVPVYEGASEYKALPSPVVNYHAGPFFISPRGGLPAMGLKTTLASNLDAGIFIGLGRGRDADDADRTRGLDNIDFHAAYGAYIEWTPGKYSLGAAYRQAAKGGYGGTLELRATYTAFTSAKHAVRIGANTQWANDDYMQTWYGVTPSQAARSEAGLPAYSASAGFKSASVFATWAYRLDQNWSTLTTVGVLTVMGDARSSPLTARKTNPFGAVALVYNF</sequence>
<comment type="similarity">
    <text evidence="2">Belongs to the MipA/OmpV family.</text>
</comment>
<keyword evidence="3 6" id="KW-0732">Signal</keyword>
<reference evidence="7 8" key="1">
    <citation type="submission" date="2021-08" db="EMBL/GenBank/DDBJ databases">
        <authorList>
            <person name="Peeters C."/>
        </authorList>
    </citation>
    <scope>NUCLEOTIDE SEQUENCE [LARGE SCALE GENOMIC DNA]</scope>
    <source>
        <strain evidence="7 8">LMG 21510</strain>
    </source>
</reference>
<evidence type="ECO:0000256" key="3">
    <source>
        <dbReference type="ARBA" id="ARBA00022729"/>
    </source>
</evidence>
<comment type="caution">
    <text evidence="7">The sequence shown here is derived from an EMBL/GenBank/DDBJ whole genome shotgun (WGS) entry which is preliminary data.</text>
</comment>
<evidence type="ECO:0000256" key="5">
    <source>
        <dbReference type="ARBA" id="ARBA00023237"/>
    </source>
</evidence>
<name>A0ABN7Y181_9BURK</name>
<dbReference type="EMBL" id="CAJZAH010000001">
    <property type="protein sequence ID" value="CAG9166057.1"/>
    <property type="molecule type" value="Genomic_DNA"/>
</dbReference>
<evidence type="ECO:0000313" key="8">
    <source>
        <dbReference type="Proteomes" id="UP000721236"/>
    </source>
</evidence>
<feature type="signal peptide" evidence="6">
    <location>
        <begin position="1"/>
        <end position="24"/>
    </location>
</feature>